<dbReference type="EMBL" id="JAPJZH010000017">
    <property type="protein sequence ID" value="MDA4847983.1"/>
    <property type="molecule type" value="Genomic_DNA"/>
</dbReference>
<dbReference type="Pfam" id="PF00561">
    <property type="entry name" value="Abhydrolase_1"/>
    <property type="match status" value="1"/>
</dbReference>
<dbReference type="PRINTS" id="PR00412">
    <property type="entry name" value="EPOXHYDRLASE"/>
</dbReference>
<dbReference type="InterPro" id="IPR000639">
    <property type="entry name" value="Epox_hydrolase-like"/>
</dbReference>
<accession>A0ABT4VTE5</accession>
<dbReference type="Proteomes" id="UP001148313">
    <property type="component" value="Unassembled WGS sequence"/>
</dbReference>
<organism evidence="2 3">
    <name type="scientific">Hoeflea poritis</name>
    <dbReference type="NCBI Taxonomy" id="2993659"/>
    <lineage>
        <taxon>Bacteria</taxon>
        <taxon>Pseudomonadati</taxon>
        <taxon>Pseudomonadota</taxon>
        <taxon>Alphaproteobacteria</taxon>
        <taxon>Hyphomicrobiales</taxon>
        <taxon>Rhizobiaceae</taxon>
        <taxon>Hoeflea</taxon>
    </lineage>
</organism>
<dbReference type="InterPro" id="IPR000073">
    <property type="entry name" value="AB_hydrolase_1"/>
</dbReference>
<dbReference type="PRINTS" id="PR00111">
    <property type="entry name" value="ABHYDROLASE"/>
</dbReference>
<keyword evidence="2" id="KW-0378">Hydrolase</keyword>
<dbReference type="PANTHER" id="PTHR43798:SF29">
    <property type="entry name" value="AB HYDROLASE-1 DOMAIN-CONTAINING PROTEIN"/>
    <property type="match status" value="1"/>
</dbReference>
<dbReference type="Gene3D" id="3.40.50.1820">
    <property type="entry name" value="alpha/beta hydrolase"/>
    <property type="match status" value="1"/>
</dbReference>
<sequence length="280" mass="30302">MPIININGADIHYTDEGAGAETVVFSHGLLMNGGMFAAQVAALKSKYRCIAFDHRGQGKSAVTEGGYDMETLAEDAAGLIETLSLAPCHFVGLSMGGFVGMRLAARRPKLLRSLTLVETSAEPEEKSNVPRYRMLNFIARWFGLNIVAGQVMPIMFGKTFLNDPDRAAEKAKWRQSITSNDRIGITRAVKGVVERAGVTDEIKQIDMPVLIIVGEEDVATVPEKSERMHAAIDGSKLVRIERAGHSSTIEAPQEVNRALEQFLAGVETSDAESTESANPA</sequence>
<dbReference type="SUPFAM" id="SSF53474">
    <property type="entry name" value="alpha/beta-Hydrolases"/>
    <property type="match status" value="1"/>
</dbReference>
<dbReference type="RefSeq" id="WP_271091825.1">
    <property type="nucleotide sequence ID" value="NZ_JAPJZH010000017.1"/>
</dbReference>
<proteinExistence type="predicted"/>
<dbReference type="InterPro" id="IPR050266">
    <property type="entry name" value="AB_hydrolase_sf"/>
</dbReference>
<dbReference type="PANTHER" id="PTHR43798">
    <property type="entry name" value="MONOACYLGLYCEROL LIPASE"/>
    <property type="match status" value="1"/>
</dbReference>
<protein>
    <submittedName>
        <fullName evidence="2">Alpha/beta hydrolase</fullName>
    </submittedName>
</protein>
<dbReference type="InterPro" id="IPR029058">
    <property type="entry name" value="AB_hydrolase_fold"/>
</dbReference>
<feature type="domain" description="AB hydrolase-1" evidence="1">
    <location>
        <begin position="22"/>
        <end position="252"/>
    </location>
</feature>
<comment type="caution">
    <text evidence="2">The sequence shown here is derived from an EMBL/GenBank/DDBJ whole genome shotgun (WGS) entry which is preliminary data.</text>
</comment>
<dbReference type="GO" id="GO:0016787">
    <property type="term" value="F:hydrolase activity"/>
    <property type="evidence" value="ECO:0007669"/>
    <property type="project" value="UniProtKB-KW"/>
</dbReference>
<name>A0ABT4VTE5_9HYPH</name>
<gene>
    <name evidence="2" type="ORF">OOZ53_21675</name>
</gene>
<keyword evidence="3" id="KW-1185">Reference proteome</keyword>
<evidence type="ECO:0000313" key="2">
    <source>
        <dbReference type="EMBL" id="MDA4847983.1"/>
    </source>
</evidence>
<evidence type="ECO:0000313" key="3">
    <source>
        <dbReference type="Proteomes" id="UP001148313"/>
    </source>
</evidence>
<reference evidence="2" key="1">
    <citation type="submission" date="2022-11" db="EMBL/GenBank/DDBJ databases">
        <title>Hoeflea poritis sp. nov., isolated from scleractinian coral Porites lutea.</title>
        <authorList>
            <person name="Zhang G."/>
            <person name="Wei Q."/>
            <person name="Cai L."/>
        </authorList>
    </citation>
    <scope>NUCLEOTIDE SEQUENCE</scope>
    <source>
        <strain evidence="2">E7-10</strain>
    </source>
</reference>
<evidence type="ECO:0000259" key="1">
    <source>
        <dbReference type="Pfam" id="PF00561"/>
    </source>
</evidence>